<dbReference type="OrthoDB" id="9786026at2"/>
<keyword evidence="2" id="KW-0444">Lipid biosynthesis</keyword>
<sequence length="296" mass="32634">MRKNILFVINPISGGKSKERIEQLIIDHLDHNQYDYEMAYSNAVDHARKLSKSAVHLGFDVVVAVGGDGTVNEVARGIMSINADVALGIIPFGSGNGLALHLGIPTNPRKAIETLNHNKIKVIDSAILNDVPFFNTAGVGFDAHISALFANNKKRGFSGYVKSVLKEFKKYKSQEYELTIDGEKYFRKAFMISFANSTQFGNNAQIAPLADISDGWLDVSVVKPFPAYQFPALAWRLMSGTAHHSSYVEIIKAKEIIVQRKENGAVHLDGEPRELNGQLDIKIRPASMKVLVPLTK</sequence>
<dbReference type="AlphaFoldDB" id="A0A2S5A4H8"/>
<dbReference type="GO" id="GO:0008654">
    <property type="term" value="P:phospholipid biosynthetic process"/>
    <property type="evidence" value="ECO:0007669"/>
    <property type="project" value="UniProtKB-KW"/>
</dbReference>
<dbReference type="SMART" id="SM00046">
    <property type="entry name" value="DAGKc"/>
    <property type="match status" value="1"/>
</dbReference>
<evidence type="ECO:0000256" key="6">
    <source>
        <dbReference type="ARBA" id="ARBA00022777"/>
    </source>
</evidence>
<dbReference type="EMBL" id="PQVF01000005">
    <property type="protein sequence ID" value="POY37212.1"/>
    <property type="molecule type" value="Genomic_DNA"/>
</dbReference>
<dbReference type="GO" id="GO:0005524">
    <property type="term" value="F:ATP binding"/>
    <property type="evidence" value="ECO:0007669"/>
    <property type="project" value="UniProtKB-KW"/>
</dbReference>
<dbReference type="Pfam" id="PF19279">
    <property type="entry name" value="YegS_C"/>
    <property type="match status" value="1"/>
</dbReference>
<keyword evidence="9" id="KW-0443">Lipid metabolism</keyword>
<dbReference type="PANTHER" id="PTHR12358">
    <property type="entry name" value="SPHINGOSINE KINASE"/>
    <property type="match status" value="1"/>
</dbReference>
<proteinExistence type="predicted"/>
<dbReference type="InterPro" id="IPR045540">
    <property type="entry name" value="YegS/DAGK_C"/>
</dbReference>
<dbReference type="Gene3D" id="3.40.50.10330">
    <property type="entry name" value="Probable inorganic polyphosphate/atp-NAD kinase, domain 1"/>
    <property type="match status" value="1"/>
</dbReference>
<dbReference type="Pfam" id="PF00781">
    <property type="entry name" value="DAGK_cat"/>
    <property type="match status" value="1"/>
</dbReference>
<dbReference type="PROSITE" id="PS50146">
    <property type="entry name" value="DAGK"/>
    <property type="match status" value="1"/>
</dbReference>
<dbReference type="InterPro" id="IPR005218">
    <property type="entry name" value="Diacylglycerol/lipid_kinase"/>
</dbReference>
<feature type="domain" description="DAGKc" evidence="12">
    <location>
        <begin position="1"/>
        <end position="132"/>
    </location>
</feature>
<evidence type="ECO:0000256" key="5">
    <source>
        <dbReference type="ARBA" id="ARBA00022741"/>
    </source>
</evidence>
<keyword evidence="14" id="KW-1185">Reference proteome</keyword>
<keyword evidence="11" id="KW-1208">Phospholipid metabolism</keyword>
<keyword evidence="3" id="KW-0808">Transferase</keyword>
<dbReference type="PANTHER" id="PTHR12358:SF106">
    <property type="entry name" value="LIPID KINASE YEGS"/>
    <property type="match status" value="1"/>
</dbReference>
<evidence type="ECO:0000256" key="2">
    <source>
        <dbReference type="ARBA" id="ARBA00022516"/>
    </source>
</evidence>
<dbReference type="GO" id="GO:0005886">
    <property type="term" value="C:plasma membrane"/>
    <property type="evidence" value="ECO:0007669"/>
    <property type="project" value="TreeGrafter"/>
</dbReference>
<protein>
    <submittedName>
        <fullName evidence="13">Diacylglycerol kinase</fullName>
    </submittedName>
</protein>
<keyword evidence="10" id="KW-0594">Phospholipid biosynthesis</keyword>
<evidence type="ECO:0000256" key="8">
    <source>
        <dbReference type="ARBA" id="ARBA00022842"/>
    </source>
</evidence>
<accession>A0A2S5A4H8</accession>
<evidence type="ECO:0000256" key="4">
    <source>
        <dbReference type="ARBA" id="ARBA00022723"/>
    </source>
</evidence>
<gene>
    <name evidence="13" type="ORF">C3K47_08530</name>
</gene>
<keyword evidence="8" id="KW-0460">Magnesium</keyword>
<evidence type="ECO:0000256" key="7">
    <source>
        <dbReference type="ARBA" id="ARBA00022840"/>
    </source>
</evidence>
<comment type="caution">
    <text evidence="13">The sequence shown here is derived from an EMBL/GenBank/DDBJ whole genome shotgun (WGS) entry which is preliminary data.</text>
</comment>
<dbReference type="Proteomes" id="UP000236893">
    <property type="component" value="Unassembled WGS sequence"/>
</dbReference>
<evidence type="ECO:0000256" key="10">
    <source>
        <dbReference type="ARBA" id="ARBA00023209"/>
    </source>
</evidence>
<dbReference type="InterPro" id="IPR001206">
    <property type="entry name" value="Diacylglycerol_kinase_cat_dom"/>
</dbReference>
<evidence type="ECO:0000256" key="9">
    <source>
        <dbReference type="ARBA" id="ARBA00023098"/>
    </source>
</evidence>
<keyword evidence="5" id="KW-0547">Nucleotide-binding</keyword>
<evidence type="ECO:0000256" key="11">
    <source>
        <dbReference type="ARBA" id="ARBA00023264"/>
    </source>
</evidence>
<dbReference type="NCBIfam" id="TIGR00147">
    <property type="entry name" value="YegS/Rv2252/BmrU family lipid kinase"/>
    <property type="match status" value="1"/>
</dbReference>
<evidence type="ECO:0000313" key="14">
    <source>
        <dbReference type="Proteomes" id="UP000236893"/>
    </source>
</evidence>
<evidence type="ECO:0000313" key="13">
    <source>
        <dbReference type="EMBL" id="POY37212.1"/>
    </source>
</evidence>
<reference evidence="13 14" key="1">
    <citation type="submission" date="2018-01" db="EMBL/GenBank/DDBJ databases">
        <authorList>
            <person name="Gaut B.S."/>
            <person name="Morton B.R."/>
            <person name="Clegg M.T."/>
            <person name="Duvall M.R."/>
        </authorList>
    </citation>
    <scope>NUCLEOTIDE SEQUENCE [LARGE SCALE GENOMIC DNA]</scope>
    <source>
        <strain evidence="13 14">HR-AV</strain>
    </source>
</reference>
<keyword evidence="4" id="KW-0479">Metal-binding</keyword>
<keyword evidence="6 13" id="KW-0418">Kinase</keyword>
<dbReference type="Gene3D" id="2.60.200.40">
    <property type="match status" value="1"/>
</dbReference>
<dbReference type="InterPro" id="IPR017438">
    <property type="entry name" value="ATP-NAD_kinase_N"/>
</dbReference>
<dbReference type="GO" id="GO:0046872">
    <property type="term" value="F:metal ion binding"/>
    <property type="evidence" value="ECO:0007669"/>
    <property type="project" value="UniProtKB-KW"/>
</dbReference>
<dbReference type="RefSeq" id="WP_103788822.1">
    <property type="nucleotide sequence ID" value="NZ_PQVF01000005.1"/>
</dbReference>
<name>A0A2S5A4H8_9SPHI</name>
<evidence type="ECO:0000256" key="1">
    <source>
        <dbReference type="ARBA" id="ARBA00001946"/>
    </source>
</evidence>
<dbReference type="InterPro" id="IPR050187">
    <property type="entry name" value="Lipid_Phosphate_FormReg"/>
</dbReference>
<dbReference type="GO" id="GO:0016301">
    <property type="term" value="F:kinase activity"/>
    <property type="evidence" value="ECO:0007669"/>
    <property type="project" value="UniProtKB-KW"/>
</dbReference>
<evidence type="ECO:0000259" key="12">
    <source>
        <dbReference type="PROSITE" id="PS50146"/>
    </source>
</evidence>
<dbReference type="SUPFAM" id="SSF111331">
    <property type="entry name" value="NAD kinase/diacylglycerol kinase-like"/>
    <property type="match status" value="1"/>
</dbReference>
<keyword evidence="7" id="KW-0067">ATP-binding</keyword>
<evidence type="ECO:0000256" key="3">
    <source>
        <dbReference type="ARBA" id="ARBA00022679"/>
    </source>
</evidence>
<comment type="cofactor">
    <cofactor evidence="1">
        <name>Mg(2+)</name>
        <dbReference type="ChEBI" id="CHEBI:18420"/>
    </cofactor>
</comment>
<organism evidence="13 14">
    <name type="scientific">Solitalea longa</name>
    <dbReference type="NCBI Taxonomy" id="2079460"/>
    <lineage>
        <taxon>Bacteria</taxon>
        <taxon>Pseudomonadati</taxon>
        <taxon>Bacteroidota</taxon>
        <taxon>Sphingobacteriia</taxon>
        <taxon>Sphingobacteriales</taxon>
        <taxon>Sphingobacteriaceae</taxon>
        <taxon>Solitalea</taxon>
    </lineage>
</organism>
<dbReference type="InterPro" id="IPR016064">
    <property type="entry name" value="NAD/diacylglycerol_kinase_sf"/>
</dbReference>